<dbReference type="PANTHER" id="PTHR13360">
    <property type="entry name" value="ACTIVATING SIGNAL COINTEGRATOR 1 COMPLEX SUBUNIT 1"/>
    <property type="match status" value="1"/>
</dbReference>
<feature type="region of interest" description="Disordered" evidence="1">
    <location>
        <begin position="1"/>
        <end position="107"/>
    </location>
</feature>
<dbReference type="EMBL" id="ML220120">
    <property type="protein sequence ID" value="TGZ81270.1"/>
    <property type="molecule type" value="Genomic_DNA"/>
</dbReference>
<evidence type="ECO:0000313" key="3">
    <source>
        <dbReference type="EMBL" id="TGZ81270.1"/>
    </source>
</evidence>
<feature type="compositionally biased region" description="Basic residues" evidence="1">
    <location>
        <begin position="87"/>
        <end position="99"/>
    </location>
</feature>
<dbReference type="Proteomes" id="UP000298138">
    <property type="component" value="Unassembled WGS sequence"/>
</dbReference>
<dbReference type="AlphaFoldDB" id="A0A4S2MX78"/>
<dbReference type="GO" id="GO:0005634">
    <property type="term" value="C:nucleus"/>
    <property type="evidence" value="ECO:0007669"/>
    <property type="project" value="TreeGrafter"/>
</dbReference>
<dbReference type="InterPro" id="IPR019510">
    <property type="entry name" value="AKAP7-like_phosphoesterase"/>
</dbReference>
<evidence type="ECO:0000259" key="2">
    <source>
        <dbReference type="Pfam" id="PF10469"/>
    </source>
</evidence>
<evidence type="ECO:0000313" key="4">
    <source>
        <dbReference type="Proteomes" id="UP000298138"/>
    </source>
</evidence>
<feature type="compositionally biased region" description="Basic residues" evidence="1">
    <location>
        <begin position="389"/>
        <end position="399"/>
    </location>
</feature>
<organism evidence="3 4">
    <name type="scientific">Ascodesmis nigricans</name>
    <dbReference type="NCBI Taxonomy" id="341454"/>
    <lineage>
        <taxon>Eukaryota</taxon>
        <taxon>Fungi</taxon>
        <taxon>Dikarya</taxon>
        <taxon>Ascomycota</taxon>
        <taxon>Pezizomycotina</taxon>
        <taxon>Pezizomycetes</taxon>
        <taxon>Pezizales</taxon>
        <taxon>Ascodesmidaceae</taxon>
        <taxon>Ascodesmis</taxon>
    </lineage>
</organism>
<accession>A0A4S2MX78</accession>
<dbReference type="Gene3D" id="3.90.1140.10">
    <property type="entry name" value="Cyclic phosphodiesterase"/>
    <property type="match status" value="1"/>
</dbReference>
<keyword evidence="4" id="KW-1185">Reference proteome</keyword>
<dbReference type="STRING" id="341454.A0A4S2MX78"/>
<dbReference type="OrthoDB" id="277832at2759"/>
<name>A0A4S2MX78_9PEZI</name>
<dbReference type="PANTHER" id="PTHR13360:SF1">
    <property type="entry name" value="ACTIVATING SIGNAL COINTEGRATOR 1 COMPLEX SUBUNIT 1"/>
    <property type="match status" value="1"/>
</dbReference>
<dbReference type="GO" id="GO:0006355">
    <property type="term" value="P:regulation of DNA-templated transcription"/>
    <property type="evidence" value="ECO:0007669"/>
    <property type="project" value="TreeGrafter"/>
</dbReference>
<dbReference type="InParanoid" id="A0A4S2MX78"/>
<dbReference type="Pfam" id="PF10469">
    <property type="entry name" value="AKAP7_NLS"/>
    <property type="match status" value="1"/>
</dbReference>
<proteinExistence type="predicted"/>
<feature type="compositionally biased region" description="Polar residues" evidence="1">
    <location>
        <begin position="61"/>
        <end position="72"/>
    </location>
</feature>
<feature type="compositionally biased region" description="Polar residues" evidence="1">
    <location>
        <begin position="16"/>
        <end position="28"/>
    </location>
</feature>
<feature type="region of interest" description="Disordered" evidence="1">
    <location>
        <begin position="368"/>
        <end position="399"/>
    </location>
</feature>
<protein>
    <recommendedName>
        <fullName evidence="2">A-kinase anchor protein 7-like phosphoesterase domain-containing protein</fullName>
    </recommendedName>
</protein>
<dbReference type="GO" id="GO:0006307">
    <property type="term" value="P:DNA alkylation repair"/>
    <property type="evidence" value="ECO:0007669"/>
    <property type="project" value="InterPro"/>
</dbReference>
<dbReference type="InterPro" id="IPR009210">
    <property type="entry name" value="ASCC1"/>
</dbReference>
<feature type="domain" description="A-kinase anchor protein 7-like phosphoesterase" evidence="2">
    <location>
        <begin position="109"/>
        <end position="321"/>
    </location>
</feature>
<evidence type="ECO:0000256" key="1">
    <source>
        <dbReference type="SAM" id="MobiDB-lite"/>
    </source>
</evidence>
<reference evidence="3 4" key="1">
    <citation type="submission" date="2019-04" db="EMBL/GenBank/DDBJ databases">
        <title>Comparative genomics and transcriptomics to analyze fruiting body development in filamentous ascomycetes.</title>
        <authorList>
            <consortium name="DOE Joint Genome Institute"/>
            <person name="Lutkenhaus R."/>
            <person name="Traeger S."/>
            <person name="Breuer J."/>
            <person name="Kuo A."/>
            <person name="Lipzen A."/>
            <person name="Pangilinan J."/>
            <person name="Dilworth D."/>
            <person name="Sandor L."/>
            <person name="Poggeler S."/>
            <person name="Barry K."/>
            <person name="Grigoriev I.V."/>
            <person name="Nowrousian M."/>
        </authorList>
    </citation>
    <scope>NUCLEOTIDE SEQUENCE [LARGE SCALE GENOMIC DNA]</scope>
    <source>
        <strain evidence="3 4">CBS 389.68</strain>
    </source>
</reference>
<gene>
    <name evidence="3" type="ORF">EX30DRAFT_371624</name>
</gene>
<sequence>MASDSAYEAFLLNPVATGNTPSPMNPESTPTTTPRLRGGRGGDRGGKGSWTRRWRGDYHQNRNTTTTSNPEQSRQEAAPELDEAGKPKQRQGHRQKHPKSPKEKQPRLTHFICIPVHTAPDIAGNLEVLRPRLEELGLHRDCIRPAVCLHLTIGVMSLLEEVEVEKARRMVEGLRLRELMVEAERAVEVKDEGGASSSTTGTSPALPGAAALVSEAQTTIPPTTAVAEPPASPPPPPPINLTLTGLSAFPKPRDARVLYAIPHDPTGRLQRFAEKVRDRFVEEGLMKVEKGREKLVLHATVANTTYAPKGKKAEGDGEEVEEEEVKVKVKVAEVRENEDQAQAQVQPQTQPLDLSLPDLTQEEELSLRAAPENQLPELADPPPPGEKKPSKKHHRRYHYRPPRFDATQLVEDMREFTFAEQVSVDGIALCRMGAEDKDGVKGGGGYPPIAWNPWNGDVKVPAGESEEGGRVKLVQDEMVVV</sequence>